<protein>
    <submittedName>
        <fullName evidence="1">Uncharacterized protein</fullName>
    </submittedName>
</protein>
<gene>
    <name evidence="1" type="ORF">K8V20_08475</name>
</gene>
<evidence type="ECO:0000313" key="1">
    <source>
        <dbReference type="EMBL" id="HJG28660.1"/>
    </source>
</evidence>
<reference evidence="1" key="1">
    <citation type="journal article" date="2021" name="PeerJ">
        <title>Extensive microbial diversity within the chicken gut microbiome revealed by metagenomics and culture.</title>
        <authorList>
            <person name="Gilroy R."/>
            <person name="Ravi A."/>
            <person name="Getino M."/>
            <person name="Pursley I."/>
            <person name="Horton D.L."/>
            <person name="Alikhan N.F."/>
            <person name="Baker D."/>
            <person name="Gharbi K."/>
            <person name="Hall N."/>
            <person name="Watson M."/>
            <person name="Adriaenssens E.M."/>
            <person name="Foster-Nyarko E."/>
            <person name="Jarju S."/>
            <person name="Secka A."/>
            <person name="Antonio M."/>
            <person name="Oren A."/>
            <person name="Chaudhuri R.R."/>
            <person name="La Ragione R."/>
            <person name="Hildebrand F."/>
            <person name="Pallen M.J."/>
        </authorList>
    </citation>
    <scope>NUCLEOTIDE SEQUENCE</scope>
    <source>
        <strain evidence="1">ChiBcec21-2208</strain>
    </source>
</reference>
<proteinExistence type="predicted"/>
<comment type="caution">
    <text evidence="1">The sequence shown here is derived from an EMBL/GenBank/DDBJ whole genome shotgun (WGS) entry which is preliminary data.</text>
</comment>
<evidence type="ECO:0000313" key="2">
    <source>
        <dbReference type="Proteomes" id="UP000782880"/>
    </source>
</evidence>
<dbReference type="AlphaFoldDB" id="A0A921LP91"/>
<dbReference type="InterPro" id="IPR049215">
    <property type="entry name" value="DUF6809"/>
</dbReference>
<organism evidence="1 2">
    <name type="scientific">Subdoligranulum variabile</name>
    <dbReference type="NCBI Taxonomy" id="214851"/>
    <lineage>
        <taxon>Bacteria</taxon>
        <taxon>Bacillati</taxon>
        <taxon>Bacillota</taxon>
        <taxon>Clostridia</taxon>
        <taxon>Eubacteriales</taxon>
        <taxon>Oscillospiraceae</taxon>
        <taxon>Subdoligranulum</taxon>
    </lineage>
</organism>
<name>A0A921LP91_9FIRM</name>
<dbReference type="Pfam" id="PF20648">
    <property type="entry name" value="DUF6809"/>
    <property type="match status" value="1"/>
</dbReference>
<reference evidence="1" key="2">
    <citation type="submission" date="2021-09" db="EMBL/GenBank/DDBJ databases">
        <authorList>
            <person name="Gilroy R."/>
        </authorList>
    </citation>
    <scope>NUCLEOTIDE SEQUENCE</scope>
    <source>
        <strain evidence="1">ChiBcec21-2208</strain>
    </source>
</reference>
<sequence>MILDSIYNGTFRPGEIGAMDREEYRQAMREVGLFQSQLAESIDKEDCLLLEELIKNMQYAQDAACASSFQYGFSAGILLTQEAQTLVRSKYVPEDS</sequence>
<dbReference type="Proteomes" id="UP000782880">
    <property type="component" value="Unassembled WGS sequence"/>
</dbReference>
<accession>A0A921LP91</accession>
<dbReference type="EMBL" id="DYVE01000221">
    <property type="protein sequence ID" value="HJG28660.1"/>
    <property type="molecule type" value="Genomic_DNA"/>
</dbReference>